<evidence type="ECO:0000313" key="3">
    <source>
        <dbReference type="EMBL" id="GAA1553036.1"/>
    </source>
</evidence>
<dbReference type="Proteomes" id="UP001500393">
    <property type="component" value="Unassembled WGS sequence"/>
</dbReference>
<dbReference type="Gene3D" id="3.40.50.150">
    <property type="entry name" value="Vaccinia Virus protein VP39"/>
    <property type="match status" value="1"/>
</dbReference>
<protein>
    <recommendedName>
        <fullName evidence="2">Methyltransferase FkbM domain-containing protein</fullName>
    </recommendedName>
</protein>
<evidence type="ECO:0000259" key="2">
    <source>
        <dbReference type="Pfam" id="PF05050"/>
    </source>
</evidence>
<dbReference type="PANTHER" id="PTHR34203:SF15">
    <property type="entry name" value="SLL1173 PROTEIN"/>
    <property type="match status" value="1"/>
</dbReference>
<dbReference type="Pfam" id="PF05050">
    <property type="entry name" value="Methyltransf_21"/>
    <property type="match status" value="1"/>
</dbReference>
<reference evidence="3 4" key="1">
    <citation type="journal article" date="2019" name="Int. J. Syst. Evol. Microbiol.">
        <title>The Global Catalogue of Microorganisms (GCM) 10K type strain sequencing project: providing services to taxonomists for standard genome sequencing and annotation.</title>
        <authorList>
            <consortium name="The Broad Institute Genomics Platform"/>
            <consortium name="The Broad Institute Genome Sequencing Center for Infectious Disease"/>
            <person name="Wu L."/>
            <person name="Ma J."/>
        </authorList>
    </citation>
    <scope>NUCLEOTIDE SEQUENCE [LARGE SCALE GENOMIC DNA]</scope>
    <source>
        <strain evidence="3 4">JCM 14969</strain>
    </source>
</reference>
<accession>A0ABN2C975</accession>
<dbReference type="EMBL" id="BAAAOS010000005">
    <property type="protein sequence ID" value="GAA1553036.1"/>
    <property type="molecule type" value="Genomic_DNA"/>
</dbReference>
<dbReference type="InterPro" id="IPR029044">
    <property type="entry name" value="Nucleotide-diphossugar_trans"/>
</dbReference>
<dbReference type="SUPFAM" id="SSF53335">
    <property type="entry name" value="S-adenosyl-L-methionine-dependent methyltransferases"/>
    <property type="match status" value="1"/>
</dbReference>
<dbReference type="InterPro" id="IPR029063">
    <property type="entry name" value="SAM-dependent_MTases_sf"/>
</dbReference>
<keyword evidence="4" id="KW-1185">Reference proteome</keyword>
<dbReference type="PANTHER" id="PTHR34203">
    <property type="entry name" value="METHYLTRANSFERASE, FKBM FAMILY PROTEIN"/>
    <property type="match status" value="1"/>
</dbReference>
<feature type="domain" description="Methyltransferase FkbM" evidence="2">
    <location>
        <begin position="560"/>
        <end position="720"/>
    </location>
</feature>
<gene>
    <name evidence="3" type="ORF">GCM10009789_03220</name>
</gene>
<comment type="caution">
    <text evidence="3">The sequence shown here is derived from an EMBL/GenBank/DDBJ whole genome shotgun (WGS) entry which is preliminary data.</text>
</comment>
<dbReference type="InterPro" id="IPR052514">
    <property type="entry name" value="SAM-dependent_MTase"/>
</dbReference>
<evidence type="ECO:0000313" key="4">
    <source>
        <dbReference type="Proteomes" id="UP001500393"/>
    </source>
</evidence>
<proteinExistence type="predicted"/>
<dbReference type="InterPro" id="IPR006342">
    <property type="entry name" value="FkbM_mtfrase"/>
</dbReference>
<dbReference type="SUPFAM" id="SSF53448">
    <property type="entry name" value="Nucleotide-diphospho-sugar transferases"/>
    <property type="match status" value="1"/>
</dbReference>
<feature type="region of interest" description="Disordered" evidence="1">
    <location>
        <begin position="625"/>
        <end position="644"/>
    </location>
</feature>
<name>A0ABN2C975_9ACTN</name>
<sequence>MRRRALRVVVTAYDRPDGLARLVDDLEREGLAGSLVQVYDDASPSPEVALDRRLTALGCTLHRSQVWHGKRRWWQWWNVVLADLRASIGSDDLVLVLQDDIRLCRDFTRRALEAFDDIDDPAKASLYLYLTAERSALGSTCWTSVRAAPFGRVTRTGWVDMGAFLAHSRLFQALDWRLDPVPDTRWDLAERGSGVGEQISLRAHAAGLGMYQVRRSLVVHDDSPSRMNAEARRRWPMSTTSFVDGDAEAARLASARPAVLASLASVPARVDRLRDVVDRLRPQVDRLAVYLNGYPKVPDFLVGDDVTVFTSQEHGDRGDAGKFFPAGAHTGVHLVCDDDIAYPADYASALLDGIERHGRRAVVGFHASTLREPFTHYHLSRSISHMSLAVPEDLPVHLLGTGTAAFHSTTIAVRPQDFPAPNMADVWFALLGQRQRVPFVQLRRSAGWLNELPHPDGATPGIYAVRRRSAVDGGHLSPETDAVRSHQTWNLFVDSASEEMREQTSGRLLRIPVRGPRRGAVLALPEGDHITIAIQRLGTYYERDLLDAILALDLHGTYVDVGAHHGNHTTFFALECNADRVIAIEPAAAAVAGLQETLVENGIQDRVQVRQVAVHPTWRRASPMPIAWRPRGPAAASTNTGARRFRSDDAGEVAAMPLDDVLEGLEGVAVVKVDTEGLSGEVLGSGQRMLERDRPVVMAEAATEIQRTAVRMVLEPLGYRETARFGWTPTWLWSPGVVRT</sequence>
<dbReference type="RefSeq" id="WP_344208930.1">
    <property type="nucleotide sequence ID" value="NZ_BAAAOS010000005.1"/>
</dbReference>
<organism evidence="3 4">
    <name type="scientific">Kribbella sancticallisti</name>
    <dbReference type="NCBI Taxonomy" id="460087"/>
    <lineage>
        <taxon>Bacteria</taxon>
        <taxon>Bacillati</taxon>
        <taxon>Actinomycetota</taxon>
        <taxon>Actinomycetes</taxon>
        <taxon>Propionibacteriales</taxon>
        <taxon>Kribbellaceae</taxon>
        <taxon>Kribbella</taxon>
    </lineage>
</organism>
<dbReference type="NCBIfam" id="TIGR01444">
    <property type="entry name" value="fkbM_fam"/>
    <property type="match status" value="1"/>
</dbReference>
<evidence type="ECO:0000256" key="1">
    <source>
        <dbReference type="SAM" id="MobiDB-lite"/>
    </source>
</evidence>